<evidence type="ECO:0000259" key="5">
    <source>
        <dbReference type="PROSITE" id="PS50911"/>
    </source>
</evidence>
<dbReference type="PROSITE" id="PS50911">
    <property type="entry name" value="CHAP"/>
    <property type="match status" value="1"/>
</dbReference>
<keyword evidence="2" id="KW-0175">Coiled coil</keyword>
<gene>
    <name evidence="6" type="ORF">FC90_GL000122</name>
</gene>
<dbReference type="SUPFAM" id="SSF54001">
    <property type="entry name" value="Cysteine proteinases"/>
    <property type="match status" value="1"/>
</dbReference>
<feature type="region of interest" description="Disordered" evidence="3">
    <location>
        <begin position="250"/>
        <end position="278"/>
    </location>
</feature>
<dbReference type="Gene3D" id="6.10.250.3150">
    <property type="match status" value="1"/>
</dbReference>
<dbReference type="Pfam" id="PF24568">
    <property type="entry name" value="CC_PcsB"/>
    <property type="match status" value="1"/>
</dbReference>
<feature type="compositionally biased region" description="Low complexity" evidence="3">
    <location>
        <begin position="250"/>
        <end position="274"/>
    </location>
</feature>
<evidence type="ECO:0000256" key="4">
    <source>
        <dbReference type="SAM" id="SignalP"/>
    </source>
</evidence>
<comment type="caution">
    <text evidence="6">The sequence shown here is derived from an EMBL/GenBank/DDBJ whole genome shotgun (WGS) entry which is preliminary data.</text>
</comment>
<organism evidence="6 7">
    <name type="scientific">Latilactobacillus graminis DSM 20719</name>
    <dbReference type="NCBI Taxonomy" id="1423752"/>
    <lineage>
        <taxon>Bacteria</taxon>
        <taxon>Bacillati</taxon>
        <taxon>Bacillota</taxon>
        <taxon>Bacilli</taxon>
        <taxon>Lactobacillales</taxon>
        <taxon>Lactobacillaceae</taxon>
        <taxon>Latilactobacillus</taxon>
    </lineage>
</organism>
<dbReference type="AlphaFoldDB" id="A0AA89I195"/>
<dbReference type="InterPro" id="IPR009148">
    <property type="entry name" value="PcsB-like"/>
</dbReference>
<evidence type="ECO:0000256" key="2">
    <source>
        <dbReference type="SAM" id="Coils"/>
    </source>
</evidence>
<dbReference type="PRINTS" id="PR01852">
    <property type="entry name" value="SIBAPROTEIN"/>
</dbReference>
<accession>A0AA89I195</accession>
<feature type="coiled-coil region" evidence="2">
    <location>
        <begin position="148"/>
        <end position="182"/>
    </location>
</feature>
<protein>
    <submittedName>
        <fullName evidence="6">CHAP domain protein</fullName>
    </submittedName>
</protein>
<evidence type="ECO:0000256" key="1">
    <source>
        <dbReference type="ARBA" id="ARBA00022729"/>
    </source>
</evidence>
<proteinExistence type="predicted"/>
<dbReference type="RefSeq" id="WP_057908021.1">
    <property type="nucleotide sequence ID" value="NZ_AYZB01000009.1"/>
</dbReference>
<sequence length="401" mass="41627">MSLKKTITATLVLGLLAVSTLSTNVVSAATSNEAQDAIAANKDKTNDLLKQIEAANTEVIDLDQKITTNTAKIVDQKVAINRANKQIEGLSGQIADAQKEVAKRTVVLKKQLVTLQEKSGNAVSGNVYVDFLLNANDLSDLVSRSFTINKLNQASKAALTDVNNAKTELTGLKAEQEKTKANLVAIKAGLEKQQTSLVALKRDADQKQTALSKKINDNKTELTALQADFDQASTKEAAAAAKKAVADKAATAKAPVPTATKDTKTSDNSNSTSSFGGGGKVAGNSAGNSYAWGQCTWYVKSVAPWAGNNWGNGAQWGASAAAAGFRVDHTPAAGAIVSFAGGQMVGSWAADGAYGHVAYVQSYNAAAGTITITQGGMGFDNPAGPNTQTISNAGAFTYIHN</sequence>
<evidence type="ECO:0000313" key="7">
    <source>
        <dbReference type="Proteomes" id="UP000050823"/>
    </source>
</evidence>
<dbReference type="EMBL" id="AYZB01000009">
    <property type="protein sequence ID" value="KRM23658.1"/>
    <property type="molecule type" value="Genomic_DNA"/>
</dbReference>
<reference evidence="6 7" key="1">
    <citation type="journal article" date="2015" name="Genome Announc.">
        <title>Expanding the biotechnology potential of lactobacilli through comparative genomics of 213 strains and associated genera.</title>
        <authorList>
            <person name="Sun Z."/>
            <person name="Harris H.M."/>
            <person name="McCann A."/>
            <person name="Guo C."/>
            <person name="Argimon S."/>
            <person name="Zhang W."/>
            <person name="Yang X."/>
            <person name="Jeffery I.B."/>
            <person name="Cooney J.C."/>
            <person name="Kagawa T.F."/>
            <person name="Liu W."/>
            <person name="Song Y."/>
            <person name="Salvetti E."/>
            <person name="Wrobel A."/>
            <person name="Rasinkangas P."/>
            <person name="Parkhill J."/>
            <person name="Rea M.C."/>
            <person name="O'Sullivan O."/>
            <person name="Ritari J."/>
            <person name="Douillard F.P."/>
            <person name="Paul Ross R."/>
            <person name="Yang R."/>
            <person name="Briner A.E."/>
            <person name="Felis G.E."/>
            <person name="de Vos W.M."/>
            <person name="Barrangou R."/>
            <person name="Klaenhammer T.R."/>
            <person name="Caufield P.W."/>
            <person name="Cui Y."/>
            <person name="Zhang H."/>
            <person name="O'Toole P.W."/>
        </authorList>
    </citation>
    <scope>NUCLEOTIDE SEQUENCE [LARGE SCALE GENOMIC DNA]</scope>
    <source>
        <strain evidence="6 7">DSM 20719</strain>
    </source>
</reference>
<dbReference type="InterPro" id="IPR057309">
    <property type="entry name" value="PcsB_CC"/>
</dbReference>
<name>A0AA89I195_9LACO</name>
<feature type="chain" id="PRO_5041734363" evidence="4">
    <location>
        <begin position="29"/>
        <end position="401"/>
    </location>
</feature>
<keyword evidence="1 4" id="KW-0732">Signal</keyword>
<feature type="domain" description="Peptidase C51" evidence="5">
    <location>
        <begin position="270"/>
        <end position="400"/>
    </location>
</feature>
<evidence type="ECO:0000313" key="6">
    <source>
        <dbReference type="EMBL" id="KRM23658.1"/>
    </source>
</evidence>
<dbReference type="InterPro" id="IPR007921">
    <property type="entry name" value="CHAP_dom"/>
</dbReference>
<dbReference type="Gene3D" id="3.90.1720.10">
    <property type="entry name" value="endopeptidase domain like (from Nostoc punctiforme)"/>
    <property type="match status" value="1"/>
</dbReference>
<evidence type="ECO:0000256" key="3">
    <source>
        <dbReference type="SAM" id="MobiDB-lite"/>
    </source>
</evidence>
<dbReference type="Pfam" id="PF05257">
    <property type="entry name" value="CHAP"/>
    <property type="match status" value="1"/>
</dbReference>
<dbReference type="InterPro" id="IPR038765">
    <property type="entry name" value="Papain-like_cys_pep_sf"/>
</dbReference>
<dbReference type="Proteomes" id="UP000050823">
    <property type="component" value="Unassembled WGS sequence"/>
</dbReference>
<feature type="signal peptide" evidence="4">
    <location>
        <begin position="1"/>
        <end position="28"/>
    </location>
</feature>